<keyword evidence="3" id="KW-1185">Reference proteome</keyword>
<dbReference type="EMBL" id="QUQM01000001">
    <property type="protein sequence ID" value="KAA8649943.1"/>
    <property type="molecule type" value="Genomic_DNA"/>
</dbReference>
<evidence type="ECO:0000313" key="3">
    <source>
        <dbReference type="Proteomes" id="UP000308092"/>
    </source>
</evidence>
<proteinExistence type="predicted"/>
<sequence>MRILSALLWGYSLALTGSDKFDAANYVKDDVIIRDIVIVGGGSTGTFAALSLLDLGQRIVMVEQEPRLGGHTIVYTEPKTGTKIDYGVQSYLNSSVVRDFFGRFKIPLTRFSLNANATVYADFETGEVFTDFEPGFNLEAYSAQVEKYPYLLTSWDLPDPVPEDLLLPFGEFITKYSLQDVAYTIWTRSRGSGNILSQPTVYILKSFGAPCIRGLREGTLVTAHHDNSEIYDKALEELGPDALVSSTVIESQRSIDGVRLIVQTPHGIKLIIASKALVSIPPTLENMRPFSLDDHEESRFGRFNSSASYVALVTETGLPSGYQFFNTGDSNRTFRIPTLPALYNLNPTVVDGIFSTWYGGLKATSEADVKAEISASINRLRKALRRSNNTQDDNHEIRFLAYKSHTPMHFTVPTEDIGAGFYRELQALQGHRNTWYTGAAFLSQHAGPLWNFTQDLMSAVLA</sequence>
<dbReference type="VEuPathDB" id="FungiDB:EYZ11_001011"/>
<dbReference type="Gene3D" id="3.30.70.1990">
    <property type="match status" value="1"/>
</dbReference>
<dbReference type="Proteomes" id="UP000308092">
    <property type="component" value="Unassembled WGS sequence"/>
</dbReference>
<evidence type="ECO:0008006" key="5">
    <source>
        <dbReference type="Google" id="ProtNLM"/>
    </source>
</evidence>
<evidence type="ECO:0000313" key="2">
    <source>
        <dbReference type="EMBL" id="THC99551.1"/>
    </source>
</evidence>
<dbReference type="InterPro" id="IPR036188">
    <property type="entry name" value="FAD/NAD-bd_sf"/>
</dbReference>
<protein>
    <recommendedName>
        <fullName evidence="5">Amine oxidase domain-containing protein</fullName>
    </recommendedName>
</protein>
<dbReference type="GeneID" id="54325324"/>
<comment type="caution">
    <text evidence="2">The sequence shown here is derived from an EMBL/GenBank/DDBJ whole genome shotgun (WGS) entry which is preliminary data.</text>
</comment>
<gene>
    <name evidence="1" type="ORF">ATNIH1004_002622</name>
    <name evidence="2" type="ORF">EYZ11_001011</name>
</gene>
<dbReference type="RefSeq" id="XP_033429304.1">
    <property type="nucleotide sequence ID" value="XM_033567309.1"/>
</dbReference>
<evidence type="ECO:0000313" key="1">
    <source>
        <dbReference type="EMBL" id="KAA8649943.1"/>
    </source>
</evidence>
<dbReference type="OrthoDB" id="68575at2759"/>
<organism evidence="2 3">
    <name type="scientific">Aspergillus tanneri</name>
    <dbReference type="NCBI Taxonomy" id="1220188"/>
    <lineage>
        <taxon>Eukaryota</taxon>
        <taxon>Fungi</taxon>
        <taxon>Dikarya</taxon>
        <taxon>Ascomycota</taxon>
        <taxon>Pezizomycotina</taxon>
        <taxon>Eurotiomycetes</taxon>
        <taxon>Eurotiomycetidae</taxon>
        <taxon>Eurotiales</taxon>
        <taxon>Aspergillaceae</taxon>
        <taxon>Aspergillus</taxon>
        <taxon>Aspergillus subgen. Circumdati</taxon>
    </lineage>
</organism>
<dbReference type="Proteomes" id="UP000324241">
    <property type="component" value="Unassembled WGS sequence"/>
</dbReference>
<reference evidence="1 4" key="2">
    <citation type="submission" date="2019-08" db="EMBL/GenBank/DDBJ databases">
        <title>The genome sequence of a newly discovered highly antifungal drug resistant Aspergillus species, Aspergillus tanneri NIH 1004.</title>
        <authorList>
            <person name="Mounaud S."/>
            <person name="Singh I."/>
            <person name="Joardar V."/>
            <person name="Pakala S."/>
            <person name="Pakala S."/>
            <person name="Venepally P."/>
            <person name="Chung J.K."/>
            <person name="Losada L."/>
            <person name="Nierman W.C."/>
        </authorList>
    </citation>
    <scope>NUCLEOTIDE SEQUENCE [LARGE SCALE GENOMIC DNA]</scope>
    <source>
        <strain evidence="1 4">NIH1004</strain>
    </source>
</reference>
<name>A0A4S3JVT9_9EURO</name>
<reference evidence="2 3" key="1">
    <citation type="submission" date="2019-03" db="EMBL/GenBank/DDBJ databases">
        <title>The genome sequence of a newly discovered highly antifungal drug resistant Aspergillus species, Aspergillus tanneri NIH 1004.</title>
        <authorList>
            <person name="Mounaud S."/>
            <person name="Singh I."/>
            <person name="Joardar V."/>
            <person name="Pakala S."/>
            <person name="Pakala S."/>
            <person name="Venepally P."/>
            <person name="Hoover J."/>
            <person name="Nierman W."/>
            <person name="Chung J."/>
            <person name="Losada L."/>
        </authorList>
    </citation>
    <scope>NUCLEOTIDE SEQUENCE [LARGE SCALE GENOMIC DNA]</scope>
    <source>
        <strain evidence="2 3">NIH1004</strain>
    </source>
</reference>
<dbReference type="AlphaFoldDB" id="A0A4S3JVT9"/>
<dbReference type="Pfam" id="PF12831">
    <property type="entry name" value="FAD_oxidored"/>
    <property type="match status" value="1"/>
</dbReference>
<dbReference type="EMBL" id="SOSA01000016">
    <property type="protein sequence ID" value="THC99551.1"/>
    <property type="molecule type" value="Genomic_DNA"/>
</dbReference>
<accession>A0A4S3JVT9</accession>
<evidence type="ECO:0000313" key="4">
    <source>
        <dbReference type="Proteomes" id="UP000324241"/>
    </source>
</evidence>
<dbReference type="SUPFAM" id="SSF51905">
    <property type="entry name" value="FAD/NAD(P)-binding domain"/>
    <property type="match status" value="1"/>
</dbReference>
<dbReference type="Gene3D" id="3.50.50.60">
    <property type="entry name" value="FAD/NAD(P)-binding domain"/>
    <property type="match status" value="1"/>
</dbReference>
<dbReference type="Gene3D" id="1.10.405.20">
    <property type="match status" value="1"/>
</dbReference>